<dbReference type="InterPro" id="IPR010472">
    <property type="entry name" value="FH3_dom"/>
</dbReference>
<dbReference type="GO" id="GO:0005829">
    <property type="term" value="C:cytosol"/>
    <property type="evidence" value="ECO:0007669"/>
    <property type="project" value="TreeGrafter"/>
</dbReference>
<evidence type="ECO:0000313" key="6">
    <source>
        <dbReference type="Proteomes" id="UP000270296"/>
    </source>
</evidence>
<comment type="similarity">
    <text evidence="1">Belongs to the formin homology family.</text>
</comment>
<feature type="compositionally biased region" description="Polar residues" evidence="3">
    <location>
        <begin position="670"/>
        <end position="682"/>
    </location>
</feature>
<dbReference type="GO" id="GO:0030866">
    <property type="term" value="P:cortical actin cytoskeleton organization"/>
    <property type="evidence" value="ECO:0007669"/>
    <property type="project" value="TreeGrafter"/>
</dbReference>
<dbReference type="WBParaSite" id="SBAD_0000228601-mRNA-1">
    <property type="protein sequence ID" value="SBAD_0000228601-mRNA-1"/>
    <property type="gene ID" value="SBAD_0000228601"/>
</dbReference>
<feature type="compositionally biased region" description="Basic and acidic residues" evidence="3">
    <location>
        <begin position="656"/>
        <end position="667"/>
    </location>
</feature>
<keyword evidence="6" id="KW-1185">Reference proteome</keyword>
<dbReference type="Gene3D" id="1.25.10.10">
    <property type="entry name" value="Leucine-rich Repeat Variant"/>
    <property type="match status" value="1"/>
</dbReference>
<evidence type="ECO:0000256" key="2">
    <source>
        <dbReference type="SAM" id="Coils"/>
    </source>
</evidence>
<sequence length="765" mass="86710">MSATQVEAQFLDSAISPLLCYELNICVEYFQHGFNMVFNDSEAIYCLVRSILHPSLRTKTSVLILLAAICLVKGGHELIISSFDRFKKECFEEKRFQTLFGYFQDFEEFHVDFMVRNTFKLRKMESEDLLIQISAYSDNMYDVGQLLEDSEQKSAYQQRLEEVDLELSRVQRSLHQKTDNDLNTLRRVFTQKEQEARNQQSKLESRIQELENLQKSFKSMASVNATSEPPPAPNLNINSAPAAPVPAAATVVVPPPIIPPPPPPAIPFRNSCSVVRTAVAPRYTGIQLCSTNLDLFFRFRYQSYNSQLSSCTTVLCFSAMTIKKRINTKYKLPYLNWTALKPNQVKGTVFSELDDDRVAQQINFDDFEELFKLDPKPISGTPNANATLVRSGQSPSVSSNKKETILDHKRLRNLAITKRKLAMESADLVKAINSFDLNVLNLEKVEILLRMLPTPEEVIQFNIIILVGSIHLCKAERIGQKLQIMSFMGNFSDTVSKLDPLFKTVMTVSKSLKGARKFRKILEIILAYGNYMNSVARGGVYGFRLQSLDSLPFLKSTSNKSITLMHVLAQTVRDKFPELLNFSDEFAAIDKASALSLESLTADVAELEKGYELTKKECALRGESVQVLVQFLAKAETDMKNIRSAATTATQSDEENVARSKAEEKRQNRSLRSNQSDSISEVVNSLKRTTIRPGFGVQRREFTRKRDPGEMGLGTLDDIISGMDLFFFGFQKYISMYQYMMLISTICTFRDLLLRCMHNFTPPLC</sequence>
<feature type="region of interest" description="Disordered" evidence="3">
    <location>
        <begin position="644"/>
        <end position="682"/>
    </location>
</feature>
<dbReference type="InterPro" id="IPR016024">
    <property type="entry name" value="ARM-type_fold"/>
</dbReference>
<organism evidence="7">
    <name type="scientific">Soboliphyme baturini</name>
    <dbReference type="NCBI Taxonomy" id="241478"/>
    <lineage>
        <taxon>Eukaryota</taxon>
        <taxon>Metazoa</taxon>
        <taxon>Ecdysozoa</taxon>
        <taxon>Nematoda</taxon>
        <taxon>Enoplea</taxon>
        <taxon>Dorylaimia</taxon>
        <taxon>Dioctophymatida</taxon>
        <taxon>Dioctophymatoidea</taxon>
        <taxon>Soboliphymatidae</taxon>
        <taxon>Soboliphyme</taxon>
    </lineage>
</organism>
<reference evidence="7" key="1">
    <citation type="submission" date="2016-06" db="UniProtKB">
        <authorList>
            <consortium name="WormBaseParasite"/>
        </authorList>
    </citation>
    <scope>IDENTIFICATION</scope>
</reference>
<dbReference type="PANTHER" id="PTHR45857:SF4">
    <property type="entry name" value="FORMIN-LIKE PROTEIN"/>
    <property type="match status" value="1"/>
</dbReference>
<dbReference type="EMBL" id="UZAM01007118">
    <property type="protein sequence ID" value="VDO96818.1"/>
    <property type="molecule type" value="Genomic_DNA"/>
</dbReference>
<dbReference type="PANTHER" id="PTHR45857">
    <property type="entry name" value="FORMIN-LIKE PROTEIN"/>
    <property type="match status" value="1"/>
</dbReference>
<dbReference type="Gene3D" id="1.20.58.2220">
    <property type="entry name" value="Formin, FH2 domain"/>
    <property type="match status" value="1"/>
</dbReference>
<dbReference type="Proteomes" id="UP000270296">
    <property type="component" value="Unassembled WGS sequence"/>
</dbReference>
<dbReference type="InterPro" id="IPR042201">
    <property type="entry name" value="FH2_Formin_sf"/>
</dbReference>
<dbReference type="InterPro" id="IPR011989">
    <property type="entry name" value="ARM-like"/>
</dbReference>
<evidence type="ECO:0000256" key="3">
    <source>
        <dbReference type="SAM" id="MobiDB-lite"/>
    </source>
</evidence>
<dbReference type="SMART" id="SM01139">
    <property type="entry name" value="Drf_FH3"/>
    <property type="match status" value="1"/>
</dbReference>
<dbReference type="SUPFAM" id="SSF101447">
    <property type="entry name" value="Formin homology 2 domain (FH2 domain)"/>
    <property type="match status" value="1"/>
</dbReference>
<dbReference type="GO" id="GO:0008360">
    <property type="term" value="P:regulation of cell shape"/>
    <property type="evidence" value="ECO:0007669"/>
    <property type="project" value="TreeGrafter"/>
</dbReference>
<evidence type="ECO:0000313" key="7">
    <source>
        <dbReference type="WBParaSite" id="SBAD_0000228601-mRNA-1"/>
    </source>
</evidence>
<dbReference type="Pfam" id="PF02181">
    <property type="entry name" value="FH2"/>
    <property type="match status" value="1"/>
</dbReference>
<evidence type="ECO:0000313" key="5">
    <source>
        <dbReference type="EMBL" id="VDO96818.1"/>
    </source>
</evidence>
<protein>
    <submittedName>
        <fullName evidence="7">FH2 domain-containing protein</fullName>
    </submittedName>
</protein>
<evidence type="ECO:0000259" key="4">
    <source>
        <dbReference type="PROSITE" id="PS51444"/>
    </source>
</evidence>
<dbReference type="GO" id="GO:0016477">
    <property type="term" value="P:cell migration"/>
    <property type="evidence" value="ECO:0007669"/>
    <property type="project" value="TreeGrafter"/>
</dbReference>
<dbReference type="GO" id="GO:0051015">
    <property type="term" value="F:actin filament binding"/>
    <property type="evidence" value="ECO:0007669"/>
    <property type="project" value="TreeGrafter"/>
</dbReference>
<dbReference type="SUPFAM" id="SSF48371">
    <property type="entry name" value="ARM repeat"/>
    <property type="match status" value="1"/>
</dbReference>
<proteinExistence type="inferred from homology"/>
<reference evidence="5 6" key="2">
    <citation type="submission" date="2018-11" db="EMBL/GenBank/DDBJ databases">
        <authorList>
            <consortium name="Pathogen Informatics"/>
        </authorList>
    </citation>
    <scope>NUCLEOTIDE SEQUENCE [LARGE SCALE GENOMIC DNA]</scope>
</reference>
<dbReference type="InterPro" id="IPR043592">
    <property type="entry name" value="FMNL_animal"/>
</dbReference>
<feature type="coiled-coil region" evidence="2">
    <location>
        <begin position="153"/>
        <end position="216"/>
    </location>
</feature>
<dbReference type="SMART" id="SM00498">
    <property type="entry name" value="FH2"/>
    <property type="match status" value="1"/>
</dbReference>
<dbReference type="AlphaFoldDB" id="A0A183IEY9"/>
<dbReference type="OrthoDB" id="1668162at2759"/>
<feature type="domain" description="FH2" evidence="4">
    <location>
        <begin position="322"/>
        <end position="712"/>
    </location>
</feature>
<keyword evidence="2" id="KW-0175">Coiled coil</keyword>
<dbReference type="InterPro" id="IPR015425">
    <property type="entry name" value="FH2_Formin"/>
</dbReference>
<dbReference type="PROSITE" id="PS51444">
    <property type="entry name" value="FH2"/>
    <property type="match status" value="1"/>
</dbReference>
<accession>A0A183IEY9</accession>
<name>A0A183IEY9_9BILA</name>
<gene>
    <name evidence="5" type="ORF">SBAD_LOCUS2183</name>
</gene>
<evidence type="ECO:0000256" key="1">
    <source>
        <dbReference type="ARBA" id="ARBA00023449"/>
    </source>
</evidence>